<dbReference type="GO" id="GO:0005654">
    <property type="term" value="C:nucleoplasm"/>
    <property type="evidence" value="ECO:0007669"/>
    <property type="project" value="TreeGrafter"/>
</dbReference>
<dbReference type="GO" id="GO:0005761">
    <property type="term" value="C:mitochondrial ribosome"/>
    <property type="evidence" value="ECO:0007669"/>
    <property type="project" value="InterPro"/>
</dbReference>
<name>A0A834XVF1_APHGI</name>
<comment type="caution">
    <text evidence="1">The sequence shown here is derived from an EMBL/GenBank/DDBJ whole genome shotgun (WGS) entry which is preliminary data.</text>
</comment>
<organism evidence="1 2">
    <name type="scientific">Aphidius gifuensis</name>
    <name type="common">Parasitoid wasp</name>
    <dbReference type="NCBI Taxonomy" id="684658"/>
    <lineage>
        <taxon>Eukaryota</taxon>
        <taxon>Metazoa</taxon>
        <taxon>Ecdysozoa</taxon>
        <taxon>Arthropoda</taxon>
        <taxon>Hexapoda</taxon>
        <taxon>Insecta</taxon>
        <taxon>Pterygota</taxon>
        <taxon>Neoptera</taxon>
        <taxon>Endopterygota</taxon>
        <taxon>Hymenoptera</taxon>
        <taxon>Apocrita</taxon>
        <taxon>Ichneumonoidea</taxon>
        <taxon>Braconidae</taxon>
        <taxon>Aphidiinae</taxon>
        <taxon>Aphidius</taxon>
    </lineage>
</organism>
<dbReference type="EMBL" id="JACMRX010000003">
    <property type="protein sequence ID" value="KAF7994155.1"/>
    <property type="molecule type" value="Genomic_DNA"/>
</dbReference>
<gene>
    <name evidence="1" type="ORF">HCN44_011424</name>
</gene>
<accession>A0A834XVF1</accession>
<dbReference type="GO" id="GO:0003723">
    <property type="term" value="F:RNA binding"/>
    <property type="evidence" value="ECO:0007669"/>
    <property type="project" value="TreeGrafter"/>
</dbReference>
<keyword evidence="2" id="KW-1185">Reference proteome</keyword>
<proteinExistence type="predicted"/>
<dbReference type="PANTHER" id="PTHR31278">
    <property type="entry name" value="CHCHD1"/>
    <property type="match status" value="1"/>
</dbReference>
<reference evidence="1 2" key="1">
    <citation type="submission" date="2020-08" db="EMBL/GenBank/DDBJ databases">
        <title>Aphidius gifuensis genome sequencing and assembly.</title>
        <authorList>
            <person name="Du Z."/>
        </authorList>
    </citation>
    <scope>NUCLEOTIDE SEQUENCE [LARGE SCALE GENOMIC DNA]</scope>
    <source>
        <strain evidence="1">YNYX2018</strain>
        <tissue evidence="1">Adults</tissue>
    </source>
</reference>
<dbReference type="InterPro" id="IPR009069">
    <property type="entry name" value="Cys_alpha_HP_mot_SF"/>
</dbReference>
<dbReference type="AlphaFoldDB" id="A0A834XVF1"/>
<dbReference type="OrthoDB" id="5825849at2759"/>
<evidence type="ECO:0000313" key="1">
    <source>
        <dbReference type="EMBL" id="KAF7994155.1"/>
    </source>
</evidence>
<dbReference type="SUPFAM" id="SSF47072">
    <property type="entry name" value="Cysteine alpha-hairpin motif"/>
    <property type="match status" value="1"/>
</dbReference>
<dbReference type="Proteomes" id="UP000639338">
    <property type="component" value="Unassembled WGS sequence"/>
</dbReference>
<dbReference type="PANTHER" id="PTHR31278:SF2">
    <property type="entry name" value="SMALL RIBOSOMAL SUBUNIT PROTEIN MS37"/>
    <property type="match status" value="1"/>
</dbReference>
<sequence>MRSSIVFLKYGRVPQNENKVPFKMMLPLALRDRVSGKGLHNKEQGCLYEISLLLNCLDQNGNEDKMCMKEAQNFQSCYKTFLKNKKFGKEQALKGTLTPNAKNLKYKQINQLLAKYPLP</sequence>
<protein>
    <submittedName>
        <fullName evidence="1">Uncharacterized protein</fullName>
    </submittedName>
</protein>
<dbReference type="InterPro" id="IPR033620">
    <property type="entry name" value="Ribosomal_mS37_met"/>
</dbReference>
<evidence type="ECO:0000313" key="2">
    <source>
        <dbReference type="Proteomes" id="UP000639338"/>
    </source>
</evidence>
<dbReference type="PROSITE" id="PS51808">
    <property type="entry name" value="CHCH"/>
    <property type="match status" value="1"/>
</dbReference>
<dbReference type="GO" id="GO:0032543">
    <property type="term" value="P:mitochondrial translation"/>
    <property type="evidence" value="ECO:0007669"/>
    <property type="project" value="InterPro"/>
</dbReference>